<dbReference type="Proteomes" id="UP000030765">
    <property type="component" value="Unassembled WGS sequence"/>
</dbReference>
<reference evidence="1 3" key="1">
    <citation type="journal article" date="2014" name="BMC Genomics">
        <title>Genome sequence of Anopheles sinensis provides insight into genetics basis of mosquito competence for malaria parasites.</title>
        <authorList>
            <person name="Zhou D."/>
            <person name="Zhang D."/>
            <person name="Ding G."/>
            <person name="Shi L."/>
            <person name="Hou Q."/>
            <person name="Ye Y."/>
            <person name="Xu Y."/>
            <person name="Zhou H."/>
            <person name="Xiong C."/>
            <person name="Li S."/>
            <person name="Yu J."/>
            <person name="Hong S."/>
            <person name="Yu X."/>
            <person name="Zou P."/>
            <person name="Chen C."/>
            <person name="Chang X."/>
            <person name="Wang W."/>
            <person name="Lv Y."/>
            <person name="Sun Y."/>
            <person name="Ma L."/>
            <person name="Shen B."/>
            <person name="Zhu C."/>
        </authorList>
    </citation>
    <scope>NUCLEOTIDE SEQUENCE [LARGE SCALE GENOMIC DNA]</scope>
</reference>
<name>A0A084W8V4_ANOSI</name>
<dbReference type="AlphaFoldDB" id="A0A084W8V4"/>
<evidence type="ECO:0000313" key="2">
    <source>
        <dbReference type="EnsemblMetazoa" id="ASIC014554-PA"/>
    </source>
</evidence>
<accession>A0A084W8V4</accession>
<gene>
    <name evidence="1" type="ORF">ZHAS_00014554</name>
</gene>
<dbReference type="EMBL" id="ATLV01021517">
    <property type="status" value="NOT_ANNOTATED_CDS"/>
    <property type="molecule type" value="Genomic_DNA"/>
</dbReference>
<protein>
    <submittedName>
        <fullName evidence="1 2">YycH family protein</fullName>
    </submittedName>
</protein>
<evidence type="ECO:0000313" key="1">
    <source>
        <dbReference type="EMBL" id="KFB46648.1"/>
    </source>
</evidence>
<organism evidence="1">
    <name type="scientific">Anopheles sinensis</name>
    <name type="common">Mosquito</name>
    <dbReference type="NCBI Taxonomy" id="74873"/>
    <lineage>
        <taxon>Eukaryota</taxon>
        <taxon>Metazoa</taxon>
        <taxon>Ecdysozoa</taxon>
        <taxon>Arthropoda</taxon>
        <taxon>Hexapoda</taxon>
        <taxon>Insecta</taxon>
        <taxon>Pterygota</taxon>
        <taxon>Neoptera</taxon>
        <taxon>Endopterygota</taxon>
        <taxon>Diptera</taxon>
        <taxon>Nematocera</taxon>
        <taxon>Culicoidea</taxon>
        <taxon>Culicidae</taxon>
        <taxon>Anophelinae</taxon>
        <taxon>Anopheles</taxon>
    </lineage>
</organism>
<dbReference type="EMBL" id="KE525319">
    <property type="protein sequence ID" value="KFB46648.1"/>
    <property type="molecule type" value="Genomic_DNA"/>
</dbReference>
<evidence type="ECO:0000313" key="3">
    <source>
        <dbReference type="Proteomes" id="UP000030765"/>
    </source>
</evidence>
<reference evidence="2" key="2">
    <citation type="submission" date="2020-05" db="UniProtKB">
        <authorList>
            <consortium name="EnsemblMetazoa"/>
        </authorList>
    </citation>
    <scope>IDENTIFICATION</scope>
</reference>
<keyword evidence="3" id="KW-1185">Reference proteome</keyword>
<sequence>MESLAHTGRAKAPKHLYNRVTGTGLKPVKPSDRTPGDRFCSVQVFFSSADERYNIPASHLWLGGESWVLRWIANTLL</sequence>
<dbReference type="VEuPathDB" id="VectorBase:ASIC014554"/>
<dbReference type="EnsemblMetazoa" id="ASIC014554-RA">
    <property type="protein sequence ID" value="ASIC014554-PA"/>
    <property type="gene ID" value="ASIC014554"/>
</dbReference>
<proteinExistence type="predicted"/>